<gene>
    <name evidence="1" type="ORF">EAI_12949</name>
</gene>
<dbReference type="PANTHER" id="PTHR22878">
    <property type="entry name" value="DYNEIN HEAVY CHAIN 6, AXONEMAL-LIKE-RELATED"/>
    <property type="match status" value="1"/>
</dbReference>
<dbReference type="GO" id="GO:0051959">
    <property type="term" value="F:dynein light intermediate chain binding"/>
    <property type="evidence" value="ECO:0007669"/>
    <property type="project" value="InterPro"/>
</dbReference>
<dbReference type="Proteomes" id="UP000008237">
    <property type="component" value="Unassembled WGS sequence"/>
</dbReference>
<protein>
    <submittedName>
        <fullName evidence="1">Dynein heavy chain 10, axonemal</fullName>
    </submittedName>
</protein>
<organism evidence="2">
    <name type="scientific">Harpegnathos saltator</name>
    <name type="common">Jerdon's jumping ant</name>
    <dbReference type="NCBI Taxonomy" id="610380"/>
    <lineage>
        <taxon>Eukaryota</taxon>
        <taxon>Metazoa</taxon>
        <taxon>Ecdysozoa</taxon>
        <taxon>Arthropoda</taxon>
        <taxon>Hexapoda</taxon>
        <taxon>Insecta</taxon>
        <taxon>Pterygota</taxon>
        <taxon>Neoptera</taxon>
        <taxon>Endopterygota</taxon>
        <taxon>Hymenoptera</taxon>
        <taxon>Apocrita</taxon>
        <taxon>Aculeata</taxon>
        <taxon>Formicoidea</taxon>
        <taxon>Formicidae</taxon>
        <taxon>Ponerinae</taxon>
        <taxon>Ponerini</taxon>
        <taxon>Harpegnathos</taxon>
    </lineage>
</organism>
<dbReference type="Gene3D" id="1.20.58.1120">
    <property type="match status" value="1"/>
</dbReference>
<dbReference type="STRING" id="610380.E2BZ32"/>
<dbReference type="EMBL" id="GL451555">
    <property type="protein sequence ID" value="EFN79034.1"/>
    <property type="molecule type" value="Genomic_DNA"/>
</dbReference>
<dbReference type="PANTHER" id="PTHR22878:SF63">
    <property type="entry name" value="DYNEIN AXONEMAL HEAVY CHAIN 10"/>
    <property type="match status" value="1"/>
</dbReference>
<sequence length="95" mass="11191">MVLAANQIWWTAEVENVFEKISQGNKRAMKEYLQQLNYQLNELVTLMGSATLTSRDRKKIDMILTVDVHIRDIIEGFVRDSITDPMEFEWESQLR</sequence>
<dbReference type="AlphaFoldDB" id="E2BZ32"/>
<accession>E2BZ32</accession>
<name>E2BZ32_HARSA</name>
<dbReference type="OMA" id="SWLFDYP"/>
<dbReference type="GO" id="GO:0045505">
    <property type="term" value="F:dynein intermediate chain binding"/>
    <property type="evidence" value="ECO:0007669"/>
    <property type="project" value="InterPro"/>
</dbReference>
<dbReference type="InParanoid" id="E2BZ32"/>
<dbReference type="InterPro" id="IPR026983">
    <property type="entry name" value="DHC"/>
</dbReference>
<evidence type="ECO:0000313" key="1">
    <source>
        <dbReference type="EMBL" id="EFN79034.1"/>
    </source>
</evidence>
<dbReference type="GO" id="GO:0007018">
    <property type="term" value="P:microtubule-based movement"/>
    <property type="evidence" value="ECO:0007669"/>
    <property type="project" value="InterPro"/>
</dbReference>
<evidence type="ECO:0000313" key="2">
    <source>
        <dbReference type="Proteomes" id="UP000008237"/>
    </source>
</evidence>
<proteinExistence type="predicted"/>
<dbReference type="GO" id="GO:0030286">
    <property type="term" value="C:dynein complex"/>
    <property type="evidence" value="ECO:0007669"/>
    <property type="project" value="InterPro"/>
</dbReference>
<keyword evidence="2" id="KW-1185">Reference proteome</keyword>
<reference evidence="1 2" key="1">
    <citation type="journal article" date="2010" name="Science">
        <title>Genomic comparison of the ants Camponotus floridanus and Harpegnathos saltator.</title>
        <authorList>
            <person name="Bonasio R."/>
            <person name="Zhang G."/>
            <person name="Ye C."/>
            <person name="Mutti N.S."/>
            <person name="Fang X."/>
            <person name="Qin N."/>
            <person name="Donahue G."/>
            <person name="Yang P."/>
            <person name="Li Q."/>
            <person name="Li C."/>
            <person name="Zhang P."/>
            <person name="Huang Z."/>
            <person name="Berger S.L."/>
            <person name="Reinberg D."/>
            <person name="Wang J."/>
            <person name="Liebig J."/>
        </authorList>
    </citation>
    <scope>NUCLEOTIDE SEQUENCE [LARGE SCALE GENOMIC DNA]</scope>
    <source>
        <strain evidence="1 2">R22 G/1</strain>
    </source>
</reference>